<name>A0A8J6XR73_9BACT</name>
<gene>
    <name evidence="1" type="ORF">IFK94_00150</name>
</gene>
<dbReference type="EMBL" id="JACXWD010000001">
    <property type="protein sequence ID" value="MBD3866513.1"/>
    <property type="molecule type" value="Genomic_DNA"/>
</dbReference>
<sequence length="181" mass="19422">MQVVSKIPGSDETEDASPDAKSRSLILKASCKAATVSGSLALPPGPLGMLTILPDLLAIWNIQRQLVADIAAVYGKAAILERQQMIYCLFKHAAGQVVRDVAVRVGERFLIREATLKGLQQVLRRIGVSISQRAAGKALSRWLPVIGAVGIGGYAFYDTSQVGKTSMAFFSREIVIEVPEA</sequence>
<comment type="caution">
    <text evidence="1">The sequence shown here is derived from an EMBL/GenBank/DDBJ whole genome shotgun (WGS) entry which is preliminary data.</text>
</comment>
<dbReference type="AlphaFoldDB" id="A0A8J6XR73"/>
<accession>A0A8J6XR73</accession>
<dbReference type="Pfam" id="PF12787">
    <property type="entry name" value="EcsC"/>
    <property type="match status" value="1"/>
</dbReference>
<reference evidence="1 2" key="1">
    <citation type="submission" date="2020-08" db="EMBL/GenBank/DDBJ databases">
        <title>Acidobacteriota in marine sediments use diverse sulfur dissimilation pathways.</title>
        <authorList>
            <person name="Wasmund K."/>
        </authorList>
    </citation>
    <scope>NUCLEOTIDE SEQUENCE [LARGE SCALE GENOMIC DNA]</scope>
    <source>
        <strain evidence="1">MAG AM4</strain>
    </source>
</reference>
<evidence type="ECO:0000313" key="2">
    <source>
        <dbReference type="Proteomes" id="UP000648239"/>
    </source>
</evidence>
<evidence type="ECO:0000313" key="1">
    <source>
        <dbReference type="EMBL" id="MBD3866513.1"/>
    </source>
</evidence>
<proteinExistence type="predicted"/>
<dbReference type="Proteomes" id="UP000648239">
    <property type="component" value="Unassembled WGS sequence"/>
</dbReference>
<dbReference type="InterPro" id="IPR024787">
    <property type="entry name" value="EcsC"/>
</dbReference>
<organism evidence="1 2">
    <name type="scientific">Candidatus Polarisedimenticola svalbardensis</name>
    <dbReference type="NCBI Taxonomy" id="2886004"/>
    <lineage>
        <taxon>Bacteria</taxon>
        <taxon>Pseudomonadati</taxon>
        <taxon>Acidobacteriota</taxon>
        <taxon>Candidatus Polarisedimenticolia</taxon>
        <taxon>Candidatus Polarisedimenticolales</taxon>
        <taxon>Candidatus Polarisedimenticolaceae</taxon>
        <taxon>Candidatus Polarisedimenticola</taxon>
    </lineage>
</organism>
<protein>
    <submittedName>
        <fullName evidence="1">EcsC family protein</fullName>
    </submittedName>
</protein>